<evidence type="ECO:0000256" key="7">
    <source>
        <dbReference type="ARBA" id="ARBA00022692"/>
    </source>
</evidence>
<dbReference type="STRING" id="1806891.Cs308_0068"/>
<dbReference type="SMART" id="SM00869">
    <property type="entry name" value="Autotransporter"/>
    <property type="match status" value="1"/>
</dbReference>
<dbReference type="SUPFAM" id="SSF103515">
    <property type="entry name" value="Autotransporter"/>
    <property type="match status" value="1"/>
</dbReference>
<dbReference type="PROSITE" id="PS51208">
    <property type="entry name" value="AUTOTRANSPORTER"/>
    <property type="match status" value="1"/>
</dbReference>
<evidence type="ECO:0000256" key="5">
    <source>
        <dbReference type="ARBA" id="ARBA00022512"/>
    </source>
</evidence>
<dbReference type="AlphaFoldDB" id="A0A1A9HW22"/>
<feature type="chain" id="PRO_5008389535" evidence="11">
    <location>
        <begin position="24"/>
        <end position="1181"/>
    </location>
</feature>
<organism evidence="13 14">
    <name type="scientific">Candidatus Chlamydia sanziniae</name>
    <dbReference type="NCBI Taxonomy" id="1806891"/>
    <lineage>
        <taxon>Bacteria</taxon>
        <taxon>Pseudomonadati</taxon>
        <taxon>Chlamydiota</taxon>
        <taxon>Chlamydiia</taxon>
        <taxon>Chlamydiales</taxon>
        <taxon>Chlamydiaceae</taxon>
        <taxon>Chlamydia/Chlamydophila group</taxon>
        <taxon>Chlamydia</taxon>
    </lineage>
</organism>
<accession>A0A1A9HW22</accession>
<sequence>MKMHLYYAFTHATLIFFMPCGRAAAAAINLGSSDSFDGSSSSSSGVSKGGFTSKQTSDASGTTYTFTSDVIIQNVSSIIPEGKSCFDNSAGSLTFIGGGHSLTFQTLHSPPFQAAVIKNTNTALSFSNFSSLTVKNTTRIYDSIYSIPDDESTDFVTNYESAVFVTNTTGGDVTFTQCNLEFTNNVSKQSGGCISAHTITVTECGVTFENSRSEQNGGTLAAIGNIVFKNNKKIDFKVGMAEEHGGILYSKSGEIALISEGHNNAEFYFHDGGAKAGGAWYAENNCSIINTNLTHFHLNQTITSSIGSLPNHEGCGGAICCYIAPTDLDLKTGLTISKNRKIDFDSNGGINGGAIYATKCNLSENTTLMCRNNVASRGGGLYVENDCSINNNVSFLLFKNFVRKNLPFFIDQEGCGGAIYNITTDSATTSGLTISGNQAVVIAKSEAVINGGAIYATKCTLSDNKFLYCQGNSASLGGAIYAKILHLISGGPHIFFSNTGGAIEITSDGELELVAAKGDIIFLGNGTGVPVSISEEQASEILTLATADPNNPFPKSMGGDIKGWEAWIDKESKKNLDPSSLYLFSGIHLGTGAKISKLDARKGYSIYFYDPLTTEPPKSGAVVEPLKINALKVTPSIISSGEKPTPEALKMSISKEISSGTLVFSGEKLTPKEAARPENRTSTIHQNISLESGNLVLQGDAVLAVHSFTQQPDSMLFMDTGTSLETTSKSNAEGSITITNLSVDLKSLNDKKLAKIAVKSPNGKLKLSGTLTLYSNSADYYENLILGKDLSLPLLELSAFSGDINTKNFDPIPKGTDVSTYGHQGTWSLVSNTKPNGTMTFSLIWKVTGYKPAPERHTSLVPNSLWSVAIDLYSIHDVLTTHMHNIPSNRNLWIVGISNFFHKDKTTTNTGFRHISGGYIIGGSRLTPSDTAFAIAIGQLSRTAKDSVISNIKSRIYTGSLCGQHQESLRLHSSLRRYALSKISLKIPEELPLVLNTQVTYTRNHNDMTTKYAKLPPGTSSWNNQGFAAELGSSLPLDFKSPYFTSSTPFLKLQLVYANQKSFEEKTTTARGFTSSHLVNLSIPLGVTFTQHSTSSYQAIQATLSYILDVYRIQPKCLTSFPTSGVSWMTWATNLERHAGKIQIASHHSPLPNFNFSMQGSFESRASSRNYNANCVGSYSF</sequence>
<proteinExistence type="inferred from homology"/>
<evidence type="ECO:0000256" key="3">
    <source>
        <dbReference type="ARBA" id="ARBA00007542"/>
    </source>
</evidence>
<comment type="subcellular location">
    <subcellularLocation>
        <location evidence="2">Cell outer membrane</location>
        <topology evidence="2">Peripheral membrane protein</topology>
        <orientation evidence="2">Extracellular side</orientation>
    </subcellularLocation>
    <subcellularLocation>
        <location evidence="1">Secreted</location>
        <location evidence="1">Cell wall</location>
    </subcellularLocation>
</comment>
<feature type="signal peptide" evidence="11">
    <location>
        <begin position="1"/>
        <end position="23"/>
    </location>
</feature>
<dbReference type="Pfam" id="PF03797">
    <property type="entry name" value="Autotransporter"/>
    <property type="match status" value="1"/>
</dbReference>
<keyword evidence="14" id="KW-1185">Reference proteome</keyword>
<gene>
    <name evidence="13" type="ORF">Cs308_0068</name>
</gene>
<dbReference type="KEGG" id="csaz:Cs308_0068"/>
<protein>
    <submittedName>
        <fullName evidence="13">Polymorphic membrane protein G family</fullName>
    </submittedName>
</protein>
<dbReference type="InterPro" id="IPR036709">
    <property type="entry name" value="Autotransporte_beta_dom_sf"/>
</dbReference>
<evidence type="ECO:0000256" key="6">
    <source>
        <dbReference type="ARBA" id="ARBA00022525"/>
    </source>
</evidence>
<keyword evidence="4" id="KW-1134">Transmembrane beta strand</keyword>
<dbReference type="NCBIfam" id="TIGR01376">
    <property type="entry name" value="POMP_repeat"/>
    <property type="match status" value="1"/>
</dbReference>
<dbReference type="InterPro" id="IPR011427">
    <property type="entry name" value="Polymorphic_membr_middle"/>
</dbReference>
<keyword evidence="10" id="KW-0998">Cell outer membrane</keyword>
<dbReference type="Pfam" id="PF07548">
    <property type="entry name" value="ChlamPMP_M"/>
    <property type="match status" value="1"/>
</dbReference>
<name>A0A1A9HW22_9CHLA</name>
<dbReference type="InterPro" id="IPR003368">
    <property type="entry name" value="POMP_repeat"/>
</dbReference>
<keyword evidence="5" id="KW-0134">Cell wall</keyword>
<comment type="similarity">
    <text evidence="3">Belongs to the PMP outer membrane protein family.</text>
</comment>
<feature type="domain" description="Autotransporter" evidence="12">
    <location>
        <begin position="885"/>
        <end position="1181"/>
    </location>
</feature>
<evidence type="ECO:0000256" key="2">
    <source>
        <dbReference type="ARBA" id="ARBA00004416"/>
    </source>
</evidence>
<keyword evidence="7" id="KW-0812">Transmembrane</keyword>
<dbReference type="Proteomes" id="UP000078162">
    <property type="component" value="Chromosome"/>
</dbReference>
<dbReference type="OrthoDB" id="16745at2"/>
<dbReference type="EMBL" id="CP014639">
    <property type="protein sequence ID" value="ANH78244.1"/>
    <property type="molecule type" value="Genomic_DNA"/>
</dbReference>
<evidence type="ECO:0000313" key="14">
    <source>
        <dbReference type="Proteomes" id="UP000078162"/>
    </source>
</evidence>
<evidence type="ECO:0000256" key="1">
    <source>
        <dbReference type="ARBA" id="ARBA00004191"/>
    </source>
</evidence>
<dbReference type="PATRIC" id="fig|1806891.3.peg.65"/>
<keyword evidence="8 11" id="KW-0732">Signal</keyword>
<evidence type="ECO:0000256" key="4">
    <source>
        <dbReference type="ARBA" id="ARBA00022452"/>
    </source>
</evidence>
<evidence type="ECO:0000259" key="12">
    <source>
        <dbReference type="PROSITE" id="PS51208"/>
    </source>
</evidence>
<dbReference type="GO" id="GO:0009279">
    <property type="term" value="C:cell outer membrane"/>
    <property type="evidence" value="ECO:0007669"/>
    <property type="project" value="UniProtKB-SubCell"/>
</dbReference>
<reference evidence="13 14" key="1">
    <citation type="submission" date="2016-03" db="EMBL/GenBank/DDBJ databases">
        <title>Culture-independent genomics supports pathogen discovery for uncultivable bacteria within the genus Chlamydia.</title>
        <authorList>
            <person name="Taylor-Brown A."/>
            <person name="Bachmann N.L."/>
            <person name="Borel N."/>
            <person name="Polkinghorne A."/>
        </authorList>
    </citation>
    <scope>NUCLEOTIDE SEQUENCE [LARGE SCALE GENOMIC DNA]</scope>
    <source>
        <strain evidence="13 14">2742-308</strain>
    </source>
</reference>
<dbReference type="InterPro" id="IPR005546">
    <property type="entry name" value="Autotransporte_beta"/>
</dbReference>
<dbReference type="Gene3D" id="2.40.128.130">
    <property type="entry name" value="Autotransporter beta-domain"/>
    <property type="match status" value="1"/>
</dbReference>
<keyword evidence="6" id="KW-0964">Secreted</keyword>
<evidence type="ECO:0000256" key="11">
    <source>
        <dbReference type="SAM" id="SignalP"/>
    </source>
</evidence>
<evidence type="ECO:0000256" key="9">
    <source>
        <dbReference type="ARBA" id="ARBA00023136"/>
    </source>
</evidence>
<keyword evidence="9" id="KW-0472">Membrane</keyword>
<evidence type="ECO:0000256" key="8">
    <source>
        <dbReference type="ARBA" id="ARBA00022729"/>
    </source>
</evidence>
<evidence type="ECO:0000313" key="13">
    <source>
        <dbReference type="EMBL" id="ANH78244.1"/>
    </source>
</evidence>
<evidence type="ECO:0000256" key="10">
    <source>
        <dbReference type="ARBA" id="ARBA00023237"/>
    </source>
</evidence>